<feature type="active site" description="Proton donor" evidence="6">
    <location>
        <position position="114"/>
    </location>
</feature>
<dbReference type="PANTHER" id="PTHR11717">
    <property type="entry name" value="LOW MOLECULAR WEIGHT PROTEIN TYROSINE PHOSPHATASE"/>
    <property type="match status" value="1"/>
</dbReference>
<evidence type="ECO:0000313" key="9">
    <source>
        <dbReference type="Proteomes" id="UP000184693"/>
    </source>
</evidence>
<dbReference type="InterPro" id="IPR017867">
    <property type="entry name" value="Tyr_phospatase_low_mol_wt"/>
</dbReference>
<dbReference type="OrthoDB" id="9784339at2"/>
<evidence type="ECO:0000256" key="6">
    <source>
        <dbReference type="PIRSR" id="PIRSR617867-1"/>
    </source>
</evidence>
<dbReference type="AlphaFoldDB" id="A0A1N6KKR9"/>
<sequence>MIGTILVVCEGNVCRSPMAEALLGAALPDVKVASCGVNALTGKPATAIAQDVMRERGVDIGGHRARQISRSLCVEADLILVMDRDQRRFLEERYSFARGKVFRLGEHDDFDIHDPYRQPRFVFERCARLIEAGIARWLTRLQLVRARDSLSAAEPART</sequence>
<dbReference type="PRINTS" id="PR00719">
    <property type="entry name" value="LMWPTPASE"/>
</dbReference>
<dbReference type="InterPro" id="IPR023485">
    <property type="entry name" value="Ptyr_pPase"/>
</dbReference>
<organism evidence="8 9">
    <name type="scientific">Paraburkholderia phenazinium</name>
    <dbReference type="NCBI Taxonomy" id="60549"/>
    <lineage>
        <taxon>Bacteria</taxon>
        <taxon>Pseudomonadati</taxon>
        <taxon>Pseudomonadota</taxon>
        <taxon>Betaproteobacteria</taxon>
        <taxon>Burkholderiales</taxon>
        <taxon>Burkholderiaceae</taxon>
        <taxon>Paraburkholderia</taxon>
    </lineage>
</organism>
<dbReference type="SMART" id="SM00226">
    <property type="entry name" value="LMWPc"/>
    <property type="match status" value="1"/>
</dbReference>
<dbReference type="Pfam" id="PF01451">
    <property type="entry name" value="LMWPc"/>
    <property type="match status" value="1"/>
</dbReference>
<name>A0A1N6KKR9_9BURK</name>
<proteinExistence type="inferred from homology"/>
<evidence type="ECO:0000256" key="1">
    <source>
        <dbReference type="ARBA" id="ARBA00011063"/>
    </source>
</evidence>
<feature type="active site" description="Nucleophile" evidence="6">
    <location>
        <position position="9"/>
    </location>
</feature>
<evidence type="ECO:0000256" key="2">
    <source>
        <dbReference type="ARBA" id="ARBA00013064"/>
    </source>
</evidence>
<feature type="domain" description="Phosphotyrosine protein phosphatase I" evidence="7">
    <location>
        <begin position="3"/>
        <end position="140"/>
    </location>
</feature>
<dbReference type="SUPFAM" id="SSF52788">
    <property type="entry name" value="Phosphotyrosine protein phosphatases I"/>
    <property type="match status" value="1"/>
</dbReference>
<protein>
    <recommendedName>
        <fullName evidence="2">protein-tyrosine-phosphatase</fullName>
        <ecNumber evidence="2">3.1.3.48</ecNumber>
    </recommendedName>
</protein>
<evidence type="ECO:0000256" key="3">
    <source>
        <dbReference type="ARBA" id="ARBA00022801"/>
    </source>
</evidence>
<feature type="active site" evidence="6">
    <location>
        <position position="15"/>
    </location>
</feature>
<dbReference type="CDD" id="cd16343">
    <property type="entry name" value="LMWPTP"/>
    <property type="match status" value="1"/>
</dbReference>
<dbReference type="GO" id="GO:0004725">
    <property type="term" value="F:protein tyrosine phosphatase activity"/>
    <property type="evidence" value="ECO:0007669"/>
    <property type="project" value="UniProtKB-EC"/>
</dbReference>
<dbReference type="EMBL" id="FSRM01000002">
    <property type="protein sequence ID" value="SIO56936.1"/>
    <property type="molecule type" value="Genomic_DNA"/>
</dbReference>
<dbReference type="PANTHER" id="PTHR11717:SF31">
    <property type="entry name" value="LOW MOLECULAR WEIGHT PROTEIN-TYROSINE-PHOSPHATASE ETP-RELATED"/>
    <property type="match status" value="1"/>
</dbReference>
<dbReference type="EC" id="3.1.3.48" evidence="2"/>
<comment type="similarity">
    <text evidence="1">Belongs to the low molecular weight phosphotyrosine protein phosphatase family.</text>
</comment>
<dbReference type="InterPro" id="IPR050438">
    <property type="entry name" value="LMW_PTPase"/>
</dbReference>
<gene>
    <name evidence="8" type="ORF">SAMN05444168_7428</name>
</gene>
<dbReference type="RefSeq" id="WP_074269116.1">
    <property type="nucleotide sequence ID" value="NZ_FSRM01000002.1"/>
</dbReference>
<evidence type="ECO:0000313" key="8">
    <source>
        <dbReference type="EMBL" id="SIO56936.1"/>
    </source>
</evidence>
<dbReference type="InterPro" id="IPR036196">
    <property type="entry name" value="Ptyr_pPase_sf"/>
</dbReference>
<evidence type="ECO:0000256" key="5">
    <source>
        <dbReference type="ARBA" id="ARBA00051722"/>
    </source>
</evidence>
<accession>A0A1N6KKR9</accession>
<evidence type="ECO:0000256" key="4">
    <source>
        <dbReference type="ARBA" id="ARBA00022912"/>
    </source>
</evidence>
<keyword evidence="4" id="KW-0904">Protein phosphatase</keyword>
<reference evidence="8 9" key="1">
    <citation type="submission" date="2016-11" db="EMBL/GenBank/DDBJ databases">
        <authorList>
            <person name="Jaros S."/>
            <person name="Januszkiewicz K."/>
            <person name="Wedrychowicz H."/>
        </authorList>
    </citation>
    <scope>NUCLEOTIDE SEQUENCE [LARGE SCALE GENOMIC DNA]</scope>
    <source>
        <strain evidence="8 9">GAS86</strain>
    </source>
</reference>
<evidence type="ECO:0000259" key="7">
    <source>
        <dbReference type="SMART" id="SM00226"/>
    </source>
</evidence>
<comment type="catalytic activity">
    <reaction evidence="5">
        <text>O-phospho-L-tyrosyl-[protein] + H2O = L-tyrosyl-[protein] + phosphate</text>
        <dbReference type="Rhea" id="RHEA:10684"/>
        <dbReference type="Rhea" id="RHEA-COMP:10136"/>
        <dbReference type="Rhea" id="RHEA-COMP:20101"/>
        <dbReference type="ChEBI" id="CHEBI:15377"/>
        <dbReference type="ChEBI" id="CHEBI:43474"/>
        <dbReference type="ChEBI" id="CHEBI:46858"/>
        <dbReference type="ChEBI" id="CHEBI:61978"/>
        <dbReference type="EC" id="3.1.3.48"/>
    </reaction>
</comment>
<dbReference type="Proteomes" id="UP000184693">
    <property type="component" value="Unassembled WGS sequence"/>
</dbReference>
<dbReference type="Gene3D" id="3.40.50.2300">
    <property type="match status" value="1"/>
</dbReference>
<keyword evidence="3" id="KW-0378">Hydrolase</keyword>